<keyword evidence="1" id="KW-0479">Metal-binding</keyword>
<dbReference type="Proteomes" id="UP001183202">
    <property type="component" value="Unassembled WGS sequence"/>
</dbReference>
<name>A0ABU2NEL9_9PSEU</name>
<evidence type="ECO:0000256" key="1">
    <source>
        <dbReference type="ARBA" id="ARBA00022723"/>
    </source>
</evidence>
<keyword evidence="4" id="KW-1185">Reference proteome</keyword>
<feature type="domain" description="Cupin type-2" evidence="2">
    <location>
        <begin position="37"/>
        <end position="104"/>
    </location>
</feature>
<dbReference type="InterPro" id="IPR011051">
    <property type="entry name" value="RmlC_Cupin_sf"/>
</dbReference>
<proteinExistence type="predicted"/>
<dbReference type="InterPro" id="IPR014710">
    <property type="entry name" value="RmlC-like_jellyroll"/>
</dbReference>
<sequence length="113" mass="12644">MAGSYLTFGLDQLQQKYAAAQSPYNEFLRRRGMSVGLYNLPVGAEDKQTPHMADEVYFVVAGRGRLRVVDEEIEVKAGDIISVDHGEDHQFSNVTEDLQMIVVFAPPDLPDEE</sequence>
<gene>
    <name evidence="3" type="ORF">RM445_23055</name>
</gene>
<dbReference type="SUPFAM" id="SSF51182">
    <property type="entry name" value="RmlC-like cupins"/>
    <property type="match status" value="1"/>
</dbReference>
<dbReference type="PANTHER" id="PTHR35848">
    <property type="entry name" value="OXALATE-BINDING PROTEIN"/>
    <property type="match status" value="1"/>
</dbReference>
<comment type="caution">
    <text evidence="3">The sequence shown here is derived from an EMBL/GenBank/DDBJ whole genome shotgun (WGS) entry which is preliminary data.</text>
</comment>
<dbReference type="Gene3D" id="2.60.120.10">
    <property type="entry name" value="Jelly Rolls"/>
    <property type="match status" value="1"/>
</dbReference>
<protein>
    <submittedName>
        <fullName evidence="3">Cupin domain-containing protein</fullName>
    </submittedName>
</protein>
<organism evidence="3 4">
    <name type="scientific">Pseudonocardia charpentierae</name>
    <dbReference type="NCBI Taxonomy" id="3075545"/>
    <lineage>
        <taxon>Bacteria</taxon>
        <taxon>Bacillati</taxon>
        <taxon>Actinomycetota</taxon>
        <taxon>Actinomycetes</taxon>
        <taxon>Pseudonocardiales</taxon>
        <taxon>Pseudonocardiaceae</taxon>
        <taxon>Pseudonocardia</taxon>
    </lineage>
</organism>
<evidence type="ECO:0000313" key="3">
    <source>
        <dbReference type="EMBL" id="MDT0352410.1"/>
    </source>
</evidence>
<evidence type="ECO:0000259" key="2">
    <source>
        <dbReference type="Pfam" id="PF07883"/>
    </source>
</evidence>
<dbReference type="EMBL" id="JAVREJ010000018">
    <property type="protein sequence ID" value="MDT0352410.1"/>
    <property type="molecule type" value="Genomic_DNA"/>
</dbReference>
<dbReference type="InterPro" id="IPR051610">
    <property type="entry name" value="GPI/OXD"/>
</dbReference>
<dbReference type="RefSeq" id="WP_311558916.1">
    <property type="nucleotide sequence ID" value="NZ_JAVREJ010000018.1"/>
</dbReference>
<reference evidence="4" key="1">
    <citation type="submission" date="2023-07" db="EMBL/GenBank/DDBJ databases">
        <title>30 novel species of actinomycetes from the DSMZ collection.</title>
        <authorList>
            <person name="Nouioui I."/>
        </authorList>
    </citation>
    <scope>NUCLEOTIDE SEQUENCE [LARGE SCALE GENOMIC DNA]</scope>
    <source>
        <strain evidence="4">DSM 45834</strain>
    </source>
</reference>
<evidence type="ECO:0000313" key="4">
    <source>
        <dbReference type="Proteomes" id="UP001183202"/>
    </source>
</evidence>
<dbReference type="Pfam" id="PF07883">
    <property type="entry name" value="Cupin_2"/>
    <property type="match status" value="1"/>
</dbReference>
<dbReference type="InterPro" id="IPR013096">
    <property type="entry name" value="Cupin_2"/>
</dbReference>
<accession>A0ABU2NEL9</accession>